<reference evidence="1" key="1">
    <citation type="journal article" date="2014" name="Nat. Commun.">
        <title>The tobacco genome sequence and its comparison with those of tomato and potato.</title>
        <authorList>
            <person name="Sierro N."/>
            <person name="Battey J.N."/>
            <person name="Ouadi S."/>
            <person name="Bakaher N."/>
            <person name="Bovet L."/>
            <person name="Willig A."/>
            <person name="Goepfert S."/>
            <person name="Peitsch M.C."/>
            <person name="Ivanov N.V."/>
        </authorList>
    </citation>
    <scope>NUCLEOTIDE SEQUENCE [LARGE SCALE GENOMIC DNA]</scope>
</reference>
<evidence type="ECO:0000313" key="2">
    <source>
        <dbReference type="RefSeq" id="XP_075076448.1"/>
    </source>
</evidence>
<gene>
    <name evidence="2" type="primary">LOC142163093</name>
</gene>
<organism evidence="1 2">
    <name type="scientific">Nicotiana tabacum</name>
    <name type="common">Common tobacco</name>
    <dbReference type="NCBI Taxonomy" id="4097"/>
    <lineage>
        <taxon>Eukaryota</taxon>
        <taxon>Viridiplantae</taxon>
        <taxon>Streptophyta</taxon>
        <taxon>Embryophyta</taxon>
        <taxon>Tracheophyta</taxon>
        <taxon>Spermatophyta</taxon>
        <taxon>Magnoliopsida</taxon>
        <taxon>eudicotyledons</taxon>
        <taxon>Gunneridae</taxon>
        <taxon>Pentapetalae</taxon>
        <taxon>asterids</taxon>
        <taxon>lamiids</taxon>
        <taxon>Solanales</taxon>
        <taxon>Solanaceae</taxon>
        <taxon>Nicotianoideae</taxon>
        <taxon>Nicotianeae</taxon>
        <taxon>Nicotiana</taxon>
    </lineage>
</organism>
<dbReference type="Proteomes" id="UP000790787">
    <property type="component" value="Chromosome 8"/>
</dbReference>
<name>A0AC58RUR0_TOBAC</name>
<sequence length="328" mass="37528">MIFSRIVAETTSKEAWLILKKEFQGSSKVITVKIQSLRRDFETLFMKNNESVQDFLSRVTGIVSQMKSYGEEVSDETVVAKVLRSLPPKFEHVVAAIEESKDLSVFSFDELMGSLQSHESQINKSIEKNEEQAFQVKEESPIQNEKLLEQSTQGRGGRGAFRGRGRGRGRGQFVRGRNGVQCYNCHMFGHIEANCWYKNNQSSYANEEQEECMLFMARSTIMDHKIGIWFVDSGCSHHMSRERSAFRELDETKRRRIWLGDNKEIHVEGEDTVAVQTSQGKVKLIQNVLFDPSLAHNLLSVEKLLISGFSVLFDNGLCVIKNKKWVKF</sequence>
<protein>
    <submittedName>
        <fullName evidence="2">Uncharacterized protein LOC142163093</fullName>
    </submittedName>
</protein>
<accession>A0AC58RUR0</accession>
<keyword evidence="1" id="KW-1185">Reference proteome</keyword>
<proteinExistence type="predicted"/>
<reference evidence="2" key="2">
    <citation type="submission" date="2025-08" db="UniProtKB">
        <authorList>
            <consortium name="RefSeq"/>
        </authorList>
    </citation>
    <scope>IDENTIFICATION</scope>
    <source>
        <tissue evidence="2">Leaf</tissue>
    </source>
</reference>
<dbReference type="RefSeq" id="XP_075076448.1">
    <property type="nucleotide sequence ID" value="XM_075220347.1"/>
</dbReference>
<evidence type="ECO:0000313" key="1">
    <source>
        <dbReference type="Proteomes" id="UP000790787"/>
    </source>
</evidence>